<feature type="domain" description="YknX-like beta-barrel" evidence="4">
    <location>
        <begin position="249"/>
        <end position="326"/>
    </location>
</feature>
<dbReference type="EMBL" id="WOCD01000003">
    <property type="protein sequence ID" value="MUH71901.1"/>
    <property type="molecule type" value="Genomic_DNA"/>
</dbReference>
<evidence type="ECO:0000256" key="2">
    <source>
        <dbReference type="ARBA" id="ARBA00023054"/>
    </source>
</evidence>
<dbReference type="Proteomes" id="UP000439994">
    <property type="component" value="Unassembled WGS sequence"/>
</dbReference>
<dbReference type="PANTHER" id="PTHR32347">
    <property type="entry name" value="EFFLUX SYSTEM COMPONENT YKNX-RELATED"/>
    <property type="match status" value="1"/>
</dbReference>
<dbReference type="InterPro" id="IPR050465">
    <property type="entry name" value="UPF0194_transport"/>
</dbReference>
<dbReference type="GO" id="GO:0030313">
    <property type="term" value="C:cell envelope"/>
    <property type="evidence" value="ECO:0007669"/>
    <property type="project" value="UniProtKB-SubCell"/>
</dbReference>
<dbReference type="AlphaFoldDB" id="A0A6N8FC11"/>
<reference evidence="5 6" key="1">
    <citation type="submission" date="2019-11" db="EMBL/GenBank/DDBJ databases">
        <title>P. haliotis isolates from Z. marina roots.</title>
        <authorList>
            <person name="Cohen M."/>
            <person name="Jospin G."/>
            <person name="Eisen J.A."/>
            <person name="Coil D.A."/>
        </authorList>
    </citation>
    <scope>NUCLEOTIDE SEQUENCE [LARGE SCALE GENOMIC DNA]</scope>
    <source>
        <strain evidence="5 6">UCD-MCMsp1aY</strain>
    </source>
</reference>
<sequence length="332" mass="37024">MLMNKTKIILTSFLLSQIIGCGSEVTVTTEVTKPASLTATGVLVSKESATVSPPSVSSMWQYKIQYLVKENTLVKKGDTVVRFDPMQLRNDLMSKQSQLDAAVKQKEQSELNQTQILQDLKLARAEAKMNRDKEKRKAEIVDASRSGIEKEKQAKQYEIAQAIFAQAEQRLQSYYTSTSINEEVSDATINRLTIDVDRIKSEISLLNVKASKAGIVMYVTEQDGEKPAIGESIWQGRRILTIPSLDKIAVQAEFDEPDTTKVNVGDDVKVTLDAYPEMPFVGKITSLGQSYKTKSYRNPKVIFDVFIDIENINPEIMRPGMKVKVEMAGGQS</sequence>
<dbReference type="Gene3D" id="2.40.30.170">
    <property type="match status" value="1"/>
</dbReference>
<keyword evidence="6" id="KW-1185">Reference proteome</keyword>
<proteinExistence type="predicted"/>
<keyword evidence="2 3" id="KW-0175">Coiled coil</keyword>
<gene>
    <name evidence="5" type="ORF">GNP35_05105</name>
</gene>
<protein>
    <submittedName>
        <fullName evidence="5">HlyD family efflux transporter periplasmic adaptor subunit</fullName>
    </submittedName>
</protein>
<dbReference type="OrthoDB" id="9811754at2"/>
<name>A0A6N8FC11_9GAMM</name>
<organism evidence="5 6">
    <name type="scientific">Psychrosphaera haliotis</name>
    <dbReference type="NCBI Taxonomy" id="555083"/>
    <lineage>
        <taxon>Bacteria</taxon>
        <taxon>Pseudomonadati</taxon>
        <taxon>Pseudomonadota</taxon>
        <taxon>Gammaproteobacteria</taxon>
        <taxon>Alteromonadales</taxon>
        <taxon>Pseudoalteromonadaceae</taxon>
        <taxon>Psychrosphaera</taxon>
    </lineage>
</organism>
<evidence type="ECO:0000256" key="3">
    <source>
        <dbReference type="SAM" id="Coils"/>
    </source>
</evidence>
<feature type="coiled-coil region" evidence="3">
    <location>
        <begin position="117"/>
        <end position="170"/>
    </location>
</feature>
<dbReference type="InterPro" id="IPR058636">
    <property type="entry name" value="Beta-barrel_YknX"/>
</dbReference>
<evidence type="ECO:0000313" key="5">
    <source>
        <dbReference type="EMBL" id="MUH71901.1"/>
    </source>
</evidence>
<evidence type="ECO:0000313" key="6">
    <source>
        <dbReference type="Proteomes" id="UP000439994"/>
    </source>
</evidence>
<dbReference type="Pfam" id="PF25990">
    <property type="entry name" value="Beta-barrel_YknX"/>
    <property type="match status" value="1"/>
</dbReference>
<evidence type="ECO:0000256" key="1">
    <source>
        <dbReference type="ARBA" id="ARBA00004196"/>
    </source>
</evidence>
<comment type="subcellular location">
    <subcellularLocation>
        <location evidence="1">Cell envelope</location>
    </subcellularLocation>
</comment>
<accession>A0A6N8FC11</accession>
<evidence type="ECO:0000259" key="4">
    <source>
        <dbReference type="Pfam" id="PF25990"/>
    </source>
</evidence>
<comment type="caution">
    <text evidence="5">The sequence shown here is derived from an EMBL/GenBank/DDBJ whole genome shotgun (WGS) entry which is preliminary data.</text>
</comment>